<dbReference type="HOGENOM" id="CLU_032227_3_0_1"/>
<dbReference type="RefSeq" id="XP_013273430.1">
    <property type="nucleotide sequence ID" value="XM_013417976.1"/>
</dbReference>
<name>A0A0D2IKQ4_9EURO</name>
<keyword evidence="3" id="KW-1185">Reference proteome</keyword>
<protein>
    <submittedName>
        <fullName evidence="2">Uncharacterized protein</fullName>
    </submittedName>
</protein>
<dbReference type="VEuPathDB" id="FungiDB:Z518_04269"/>
<dbReference type="AlphaFoldDB" id="A0A0D2IKQ4"/>
<reference evidence="2 3" key="1">
    <citation type="submission" date="2015-01" db="EMBL/GenBank/DDBJ databases">
        <title>The Genome Sequence of Rhinocladiella mackenzie CBS 650.93.</title>
        <authorList>
            <consortium name="The Broad Institute Genomics Platform"/>
            <person name="Cuomo C."/>
            <person name="de Hoog S."/>
            <person name="Gorbushina A."/>
            <person name="Stielow B."/>
            <person name="Teixiera M."/>
            <person name="Abouelleil A."/>
            <person name="Chapman S.B."/>
            <person name="Priest M."/>
            <person name="Young S.K."/>
            <person name="Wortman J."/>
            <person name="Nusbaum C."/>
            <person name="Birren B."/>
        </authorList>
    </citation>
    <scope>NUCLEOTIDE SEQUENCE [LARGE SCALE GENOMIC DNA]</scope>
    <source>
        <strain evidence="2 3">CBS 650.93</strain>
    </source>
</reference>
<dbReference type="InterPro" id="IPR021858">
    <property type="entry name" value="Fun_TF"/>
</dbReference>
<accession>A0A0D2IKQ4</accession>
<dbReference type="Pfam" id="PF11951">
    <property type="entry name" value="Fungal_trans_2"/>
    <property type="match status" value="1"/>
</dbReference>
<evidence type="ECO:0000313" key="2">
    <source>
        <dbReference type="EMBL" id="KIX06294.1"/>
    </source>
</evidence>
<dbReference type="Proteomes" id="UP000053617">
    <property type="component" value="Unassembled WGS sequence"/>
</dbReference>
<feature type="region of interest" description="Disordered" evidence="1">
    <location>
        <begin position="1"/>
        <end position="29"/>
    </location>
</feature>
<evidence type="ECO:0000313" key="3">
    <source>
        <dbReference type="Proteomes" id="UP000053617"/>
    </source>
</evidence>
<dbReference type="GeneID" id="25292340"/>
<dbReference type="OrthoDB" id="4159781at2759"/>
<sequence>MQPTDEHPKRSGRQLSSFSVFIDQPTPRQRNRIHNQVVKRAIANIGRRRDQFVTAYSHVDFPDTQDPNRWRSGQSEIVDEYDATGAVVLSPRSTVTAGGLRGDPFRSFPIRADGCVPSAVDYFLQHYAPVHLNPKKEDLGPADSLPLSRRYFSLALENAPMFELMVTLAEASHSARLGKGRKPTRDVLIHYGHGLRALRLNMERSAAPDDDATILTVLLLLGIALIYNDFAAFETHLTGLRQLVEMRGGVDNLGWDGFLKTSIVSLESLWAYHENKKLNIAPTEAKIKLEYPRHPFPPDLCALIAKLPEGFGELSLVGVFSFQMIKILSRMSEWINQLQHGRQEGALRLGDPDGTYFKQAHSCLELIGLPSLSLLEKILCCALVACALETYNKKPQQNPVHRRLLESLTEMLNRYNLDPLDKECSMWMALVIAGPSSLPKEDGADYDRLAYSRNILLDQMIEKSVSSRNWEWVKHSVQKFFWDQQLLERWHDTWELRLMRYLTIKKSKRQEQS</sequence>
<gene>
    <name evidence="2" type="ORF">Z518_04269</name>
</gene>
<dbReference type="PANTHER" id="PTHR37540:SF10">
    <property type="entry name" value="SIGMA-70 REGION 2 FAMILY PROTEIN"/>
    <property type="match status" value="1"/>
</dbReference>
<dbReference type="STRING" id="1442369.A0A0D2IKQ4"/>
<dbReference type="EMBL" id="KN847477">
    <property type="protein sequence ID" value="KIX06294.1"/>
    <property type="molecule type" value="Genomic_DNA"/>
</dbReference>
<organism evidence="2 3">
    <name type="scientific">Rhinocladiella mackenziei CBS 650.93</name>
    <dbReference type="NCBI Taxonomy" id="1442369"/>
    <lineage>
        <taxon>Eukaryota</taxon>
        <taxon>Fungi</taxon>
        <taxon>Dikarya</taxon>
        <taxon>Ascomycota</taxon>
        <taxon>Pezizomycotina</taxon>
        <taxon>Eurotiomycetes</taxon>
        <taxon>Chaetothyriomycetidae</taxon>
        <taxon>Chaetothyriales</taxon>
        <taxon>Herpotrichiellaceae</taxon>
        <taxon>Rhinocladiella</taxon>
    </lineage>
</organism>
<proteinExistence type="predicted"/>
<dbReference type="PANTHER" id="PTHR37540">
    <property type="entry name" value="TRANSCRIPTION FACTOR (ACR-2), PUTATIVE-RELATED-RELATED"/>
    <property type="match status" value="1"/>
</dbReference>
<evidence type="ECO:0000256" key="1">
    <source>
        <dbReference type="SAM" id="MobiDB-lite"/>
    </source>
</evidence>